<protein>
    <submittedName>
        <fullName evidence="2">Urease accessory protein UreD</fullName>
    </submittedName>
</protein>
<sequence length="231" mass="23958">MPSSRPSAPTATSTRPWKACPITTTTTITSTETGFTTLRRGERIAPRVLAPGRITLLRSQAGPLAGDHDRVEIVVESGTLTVEPIAASIALPGREPTLLELDVTVGPGAHLHLQDAPLVVAEGADVTRTTTIRLAPGATATVIDVIILGRAGEGPGRLRSLLRADGPDGVILHDVFHVEPASWVEDAYVALAPGHRALATVARFGEPGNLHGLGNLERHSAASAADLGVSS</sequence>
<evidence type="ECO:0000313" key="2">
    <source>
        <dbReference type="EMBL" id="MDA0179168.1"/>
    </source>
</evidence>
<evidence type="ECO:0000256" key="1">
    <source>
        <dbReference type="ARBA" id="ARBA00023186"/>
    </source>
</evidence>
<dbReference type="AlphaFoldDB" id="A0A9X3N3R9"/>
<dbReference type="Proteomes" id="UP001147653">
    <property type="component" value="Unassembled WGS sequence"/>
</dbReference>
<comment type="caution">
    <text evidence="2">The sequence shown here is derived from an EMBL/GenBank/DDBJ whole genome shotgun (WGS) entry which is preliminary data.</text>
</comment>
<name>A0A9X3N3R9_9ACTN</name>
<proteinExistence type="predicted"/>
<dbReference type="RefSeq" id="WP_270023432.1">
    <property type="nucleotide sequence ID" value="NZ_JAPDDP010000003.1"/>
</dbReference>
<accession>A0A9X3N3R9</accession>
<dbReference type="InterPro" id="IPR002669">
    <property type="entry name" value="UreD"/>
</dbReference>
<evidence type="ECO:0000313" key="3">
    <source>
        <dbReference type="Proteomes" id="UP001147653"/>
    </source>
</evidence>
<dbReference type="GO" id="GO:0016151">
    <property type="term" value="F:nickel cation binding"/>
    <property type="evidence" value="ECO:0007669"/>
    <property type="project" value="InterPro"/>
</dbReference>
<reference evidence="2" key="1">
    <citation type="submission" date="2022-10" db="EMBL/GenBank/DDBJ databases">
        <title>The WGS of Solirubrobacter phytolaccae KCTC 29190.</title>
        <authorList>
            <person name="Jiang Z."/>
        </authorList>
    </citation>
    <scope>NUCLEOTIDE SEQUENCE</scope>
    <source>
        <strain evidence="2">KCTC 29190</strain>
    </source>
</reference>
<gene>
    <name evidence="2" type="ORF">OJ997_02580</name>
</gene>
<keyword evidence="1" id="KW-0143">Chaperone</keyword>
<keyword evidence="3" id="KW-1185">Reference proteome</keyword>
<dbReference type="Pfam" id="PF01774">
    <property type="entry name" value="UreD"/>
    <property type="match status" value="1"/>
</dbReference>
<dbReference type="EMBL" id="JAPDDP010000003">
    <property type="protein sequence ID" value="MDA0179168.1"/>
    <property type="molecule type" value="Genomic_DNA"/>
</dbReference>
<organism evidence="2 3">
    <name type="scientific">Solirubrobacter phytolaccae</name>
    <dbReference type="NCBI Taxonomy" id="1404360"/>
    <lineage>
        <taxon>Bacteria</taxon>
        <taxon>Bacillati</taxon>
        <taxon>Actinomycetota</taxon>
        <taxon>Thermoleophilia</taxon>
        <taxon>Solirubrobacterales</taxon>
        <taxon>Solirubrobacteraceae</taxon>
        <taxon>Solirubrobacter</taxon>
    </lineage>
</organism>